<evidence type="ECO:0000256" key="1">
    <source>
        <dbReference type="SAM" id="Phobius"/>
    </source>
</evidence>
<proteinExistence type="predicted"/>
<name>A0ABD5XRW6_9EURY</name>
<organism evidence="2 3">
    <name type="scientific">Halobaculum litoreum</name>
    <dbReference type="NCBI Taxonomy" id="3031998"/>
    <lineage>
        <taxon>Archaea</taxon>
        <taxon>Methanobacteriati</taxon>
        <taxon>Methanobacteriota</taxon>
        <taxon>Stenosarchaea group</taxon>
        <taxon>Halobacteria</taxon>
        <taxon>Halobacteriales</taxon>
        <taxon>Haloferacaceae</taxon>
        <taxon>Halobaculum</taxon>
    </lineage>
</organism>
<keyword evidence="1" id="KW-0472">Membrane</keyword>
<keyword evidence="1" id="KW-0812">Transmembrane</keyword>
<gene>
    <name evidence="2" type="ORF">ACFQRB_08435</name>
</gene>
<evidence type="ECO:0008006" key="4">
    <source>
        <dbReference type="Google" id="ProtNLM"/>
    </source>
</evidence>
<protein>
    <recommendedName>
        <fullName evidence="4">Flagellin N-terminal-like domain-containing protein</fullName>
    </recommendedName>
</protein>
<dbReference type="RefSeq" id="WP_284014529.1">
    <property type="nucleotide sequence ID" value="NZ_CP126156.1"/>
</dbReference>
<keyword evidence="1" id="KW-1133">Transmembrane helix</keyword>
<dbReference type="EMBL" id="JBHSZG010000001">
    <property type="protein sequence ID" value="MFC7136536.1"/>
    <property type="molecule type" value="Genomic_DNA"/>
</dbReference>
<feature type="transmembrane region" description="Helical" evidence="1">
    <location>
        <begin position="23"/>
        <end position="45"/>
    </location>
</feature>
<dbReference type="AlphaFoldDB" id="A0ABD5XRW6"/>
<keyword evidence="3" id="KW-1185">Reference proteome</keyword>
<dbReference type="Proteomes" id="UP001596368">
    <property type="component" value="Unassembled WGS sequence"/>
</dbReference>
<sequence length="46" mass="4882">MDISNLVVDTDDGGRSVVQSSRVASIVVLLAVLVAFFLTLVVLSYV</sequence>
<accession>A0ABD5XRW6</accession>
<evidence type="ECO:0000313" key="2">
    <source>
        <dbReference type="EMBL" id="MFC7136536.1"/>
    </source>
</evidence>
<dbReference type="GeneID" id="81121794"/>
<evidence type="ECO:0000313" key="3">
    <source>
        <dbReference type="Proteomes" id="UP001596368"/>
    </source>
</evidence>
<reference evidence="2 3" key="1">
    <citation type="journal article" date="2019" name="Int. J. Syst. Evol. Microbiol.">
        <title>The Global Catalogue of Microorganisms (GCM) 10K type strain sequencing project: providing services to taxonomists for standard genome sequencing and annotation.</title>
        <authorList>
            <consortium name="The Broad Institute Genomics Platform"/>
            <consortium name="The Broad Institute Genome Sequencing Center for Infectious Disease"/>
            <person name="Wu L."/>
            <person name="Ma J."/>
        </authorList>
    </citation>
    <scope>NUCLEOTIDE SEQUENCE [LARGE SCALE GENOMIC DNA]</scope>
    <source>
        <strain evidence="2 3">DT92</strain>
    </source>
</reference>
<comment type="caution">
    <text evidence="2">The sequence shown here is derived from an EMBL/GenBank/DDBJ whole genome shotgun (WGS) entry which is preliminary data.</text>
</comment>